<proteinExistence type="predicted"/>
<dbReference type="EMBL" id="JYLN01000012">
    <property type="protein sequence ID" value="KRP69242.1"/>
    <property type="molecule type" value="Genomic_DNA"/>
</dbReference>
<evidence type="ECO:0000313" key="1">
    <source>
        <dbReference type="EMBL" id="KRP69242.1"/>
    </source>
</evidence>
<dbReference type="Proteomes" id="UP000050852">
    <property type="component" value="Unassembled WGS sequence"/>
</dbReference>
<sequence length="96" mass="11281">MQIAKILNAPRVRRYFYTVVLQGLWNQVAIWAKYDRRDDHPRIIMQPLLECGGSKVRRGRIAFFSQWPAGLYIRSMAHSAPLEIERFAIAVFRYGQ</sequence>
<comment type="caution">
    <text evidence="1">The sequence shown here is derived from an EMBL/GenBank/DDBJ whole genome shotgun (WGS) entry which is preliminary data.</text>
</comment>
<organism evidence="1 2">
    <name type="scientific">Pseudomonas paralactis</name>
    <dbReference type="NCBI Taxonomy" id="1615673"/>
    <lineage>
        <taxon>Bacteria</taxon>
        <taxon>Pseudomonadati</taxon>
        <taxon>Pseudomonadota</taxon>
        <taxon>Gammaproteobacteria</taxon>
        <taxon>Pseudomonadales</taxon>
        <taxon>Pseudomonadaceae</taxon>
        <taxon>Pseudomonas</taxon>
    </lineage>
</organism>
<name>A0A0R3A877_9PSED</name>
<gene>
    <name evidence="1" type="ORF">TX23_24085</name>
</gene>
<dbReference type="AlphaFoldDB" id="A0A0R3A877"/>
<protein>
    <submittedName>
        <fullName evidence="1">Uncharacterized protein</fullName>
    </submittedName>
</protein>
<accession>A0A0R3A877</accession>
<reference evidence="1 2" key="1">
    <citation type="submission" date="2015-02" db="EMBL/GenBank/DDBJ databases">
        <title>Two Pseudomonas sp. nov., isolated from raw milk.</title>
        <authorList>
            <person name="Wenning M."/>
            <person name="von Neubeck M."/>
            <person name="Huptas C."/>
            <person name="Scherer S."/>
        </authorList>
    </citation>
    <scope>NUCLEOTIDE SEQUENCE [LARGE SCALE GENOMIC DNA]</scope>
    <source>
        <strain evidence="1 2">DSM 29164</strain>
    </source>
</reference>
<evidence type="ECO:0000313" key="2">
    <source>
        <dbReference type="Proteomes" id="UP000050852"/>
    </source>
</evidence>